<accession>A0A178I464</accession>
<gene>
    <name evidence="1" type="ORF">A3840_01060</name>
</gene>
<name>A0A178I464_9HYPH</name>
<comment type="caution">
    <text evidence="1">The sequence shown here is derived from an EMBL/GenBank/DDBJ whole genome shotgun (WGS) entry which is preliminary data.</text>
</comment>
<sequence length="118" mass="12874">MDMVSVGNGVQGAGGRAGWSMDWQGGSGRHYRLHAERLDSFVMREDDLYVVAKGNHVLWVGSAQDLIADPASRVRFRLALDCATQAFRLDAPEDRLAAIWDLEDAMPAAFTSHTAQAA</sequence>
<dbReference type="AlphaFoldDB" id="A0A178I464"/>
<proteinExistence type="predicted"/>
<reference evidence="1 2" key="1">
    <citation type="submission" date="2016-03" db="EMBL/GenBank/DDBJ databases">
        <title>Genome sequencing of Devosia sp. S37.</title>
        <authorList>
            <person name="Mohd Nor M."/>
        </authorList>
    </citation>
    <scope>NUCLEOTIDE SEQUENCE [LARGE SCALE GENOMIC DNA]</scope>
    <source>
        <strain evidence="1 2">S37</strain>
    </source>
</reference>
<dbReference type="Proteomes" id="UP000078389">
    <property type="component" value="Unassembled WGS sequence"/>
</dbReference>
<dbReference type="OrthoDB" id="7948219at2"/>
<evidence type="ECO:0000313" key="2">
    <source>
        <dbReference type="Proteomes" id="UP000078389"/>
    </source>
</evidence>
<protein>
    <submittedName>
        <fullName evidence="1">Uncharacterized protein</fullName>
    </submittedName>
</protein>
<organism evidence="1 2">
    <name type="scientific">Devosia elaeis</name>
    <dbReference type="NCBI Taxonomy" id="1770058"/>
    <lineage>
        <taxon>Bacteria</taxon>
        <taxon>Pseudomonadati</taxon>
        <taxon>Pseudomonadota</taxon>
        <taxon>Alphaproteobacteria</taxon>
        <taxon>Hyphomicrobiales</taxon>
        <taxon>Devosiaceae</taxon>
        <taxon>Devosia</taxon>
    </lineage>
</organism>
<dbReference type="EMBL" id="LVVY01000014">
    <property type="protein sequence ID" value="OAM83089.1"/>
    <property type="molecule type" value="Genomic_DNA"/>
</dbReference>
<dbReference type="RefSeq" id="WP_067450584.1">
    <property type="nucleotide sequence ID" value="NZ_LVVY01000014.1"/>
</dbReference>
<keyword evidence="2" id="KW-1185">Reference proteome</keyword>
<evidence type="ECO:0000313" key="1">
    <source>
        <dbReference type="EMBL" id="OAM83089.1"/>
    </source>
</evidence>